<feature type="region of interest" description="Disordered" evidence="1">
    <location>
        <begin position="66"/>
        <end position="102"/>
    </location>
</feature>
<keyword evidence="4" id="KW-1185">Reference proteome</keyword>
<dbReference type="VEuPathDB" id="FungiDB:ASPTUDRAFT_39097"/>
<organism evidence="3 4">
    <name type="scientific">Aspergillus tubingensis (strain CBS 134.48)</name>
    <dbReference type="NCBI Taxonomy" id="767770"/>
    <lineage>
        <taxon>Eukaryota</taxon>
        <taxon>Fungi</taxon>
        <taxon>Dikarya</taxon>
        <taxon>Ascomycota</taxon>
        <taxon>Pezizomycotina</taxon>
        <taxon>Eurotiomycetes</taxon>
        <taxon>Eurotiomycetidae</taxon>
        <taxon>Eurotiales</taxon>
        <taxon>Aspergillaceae</taxon>
        <taxon>Aspergillus</taxon>
        <taxon>Aspergillus subgen. Circumdati</taxon>
    </lineage>
</organism>
<keyword evidence="2" id="KW-0732">Signal</keyword>
<feature type="chain" id="PRO_5012656997" description="Secreted protein" evidence="2">
    <location>
        <begin position="25"/>
        <end position="102"/>
    </location>
</feature>
<evidence type="ECO:0000256" key="2">
    <source>
        <dbReference type="SAM" id="SignalP"/>
    </source>
</evidence>
<feature type="signal peptide" evidence="2">
    <location>
        <begin position="1"/>
        <end position="24"/>
    </location>
</feature>
<evidence type="ECO:0008006" key="5">
    <source>
        <dbReference type="Google" id="ProtNLM"/>
    </source>
</evidence>
<protein>
    <recommendedName>
        <fullName evidence="5">Secreted protein</fullName>
    </recommendedName>
</protein>
<evidence type="ECO:0000313" key="3">
    <source>
        <dbReference type="EMBL" id="OJI86285.1"/>
    </source>
</evidence>
<evidence type="ECO:0000313" key="4">
    <source>
        <dbReference type="Proteomes" id="UP000184304"/>
    </source>
</evidence>
<dbReference type="EMBL" id="KV878187">
    <property type="protein sequence ID" value="OJI86285.1"/>
    <property type="molecule type" value="Genomic_DNA"/>
</dbReference>
<dbReference type="Proteomes" id="UP000184304">
    <property type="component" value="Unassembled WGS sequence"/>
</dbReference>
<reference evidence="4" key="1">
    <citation type="journal article" date="2017" name="Genome Biol.">
        <title>Comparative genomics reveals high biological diversity and specific adaptations in the industrially and medically important fungal genus Aspergillus.</title>
        <authorList>
            <person name="de Vries R.P."/>
            <person name="Riley R."/>
            <person name="Wiebenga A."/>
            <person name="Aguilar-Osorio G."/>
            <person name="Amillis S."/>
            <person name="Uchima C.A."/>
            <person name="Anderluh G."/>
            <person name="Asadollahi M."/>
            <person name="Askin M."/>
            <person name="Barry K."/>
            <person name="Battaglia E."/>
            <person name="Bayram O."/>
            <person name="Benocci T."/>
            <person name="Braus-Stromeyer S.A."/>
            <person name="Caldana C."/>
            <person name="Canovas D."/>
            <person name="Cerqueira G.C."/>
            <person name="Chen F."/>
            <person name="Chen W."/>
            <person name="Choi C."/>
            <person name="Clum A."/>
            <person name="Dos Santos R.A."/>
            <person name="Damasio A.R."/>
            <person name="Diallinas G."/>
            <person name="Emri T."/>
            <person name="Fekete E."/>
            <person name="Flipphi M."/>
            <person name="Freyberg S."/>
            <person name="Gallo A."/>
            <person name="Gournas C."/>
            <person name="Habgood R."/>
            <person name="Hainaut M."/>
            <person name="Harispe M.L."/>
            <person name="Henrissat B."/>
            <person name="Hilden K.S."/>
            <person name="Hope R."/>
            <person name="Hossain A."/>
            <person name="Karabika E."/>
            <person name="Karaffa L."/>
            <person name="Karanyi Z."/>
            <person name="Krasevec N."/>
            <person name="Kuo A."/>
            <person name="Kusch H."/>
            <person name="LaButti K."/>
            <person name="Lagendijk E.L."/>
            <person name="Lapidus A."/>
            <person name="Levasseur A."/>
            <person name="Lindquist E."/>
            <person name="Lipzen A."/>
            <person name="Logrieco A.F."/>
            <person name="MacCabe A."/>
            <person name="Maekelae M.R."/>
            <person name="Malavazi I."/>
            <person name="Melin P."/>
            <person name="Meyer V."/>
            <person name="Mielnichuk N."/>
            <person name="Miskei M."/>
            <person name="Molnar A.P."/>
            <person name="Mule G."/>
            <person name="Ngan C.Y."/>
            <person name="Orejas M."/>
            <person name="Orosz E."/>
            <person name="Ouedraogo J.P."/>
            <person name="Overkamp K.M."/>
            <person name="Park H.-S."/>
            <person name="Perrone G."/>
            <person name="Piumi F."/>
            <person name="Punt P.J."/>
            <person name="Ram A.F."/>
            <person name="Ramon A."/>
            <person name="Rauscher S."/>
            <person name="Record E."/>
            <person name="Riano-Pachon D.M."/>
            <person name="Robert V."/>
            <person name="Roehrig J."/>
            <person name="Ruller R."/>
            <person name="Salamov A."/>
            <person name="Salih N.S."/>
            <person name="Samson R.A."/>
            <person name="Sandor E."/>
            <person name="Sanguinetti M."/>
            <person name="Schuetze T."/>
            <person name="Sepcic K."/>
            <person name="Shelest E."/>
            <person name="Sherlock G."/>
            <person name="Sophianopoulou V."/>
            <person name="Squina F.M."/>
            <person name="Sun H."/>
            <person name="Susca A."/>
            <person name="Todd R.B."/>
            <person name="Tsang A."/>
            <person name="Unkles S.E."/>
            <person name="van de Wiele N."/>
            <person name="van Rossen-Uffink D."/>
            <person name="Oliveira J.V."/>
            <person name="Vesth T.C."/>
            <person name="Visser J."/>
            <person name="Yu J.-H."/>
            <person name="Zhou M."/>
            <person name="Andersen M.R."/>
            <person name="Archer D.B."/>
            <person name="Baker S.E."/>
            <person name="Benoit I."/>
            <person name="Brakhage A.A."/>
            <person name="Braus G.H."/>
            <person name="Fischer R."/>
            <person name="Frisvad J.C."/>
            <person name="Goldman G.H."/>
            <person name="Houbraken J."/>
            <person name="Oakley B."/>
            <person name="Pocsi I."/>
            <person name="Scazzocchio C."/>
            <person name="Seiboth B."/>
            <person name="vanKuyk P.A."/>
            <person name="Wortman J."/>
            <person name="Dyer P.S."/>
            <person name="Grigoriev I.V."/>
        </authorList>
    </citation>
    <scope>NUCLEOTIDE SEQUENCE [LARGE SCALE GENOMIC DNA]</scope>
    <source>
        <strain evidence="4">CBS 134.48</strain>
    </source>
</reference>
<dbReference type="AlphaFoldDB" id="A0A1L9NAM0"/>
<evidence type="ECO:0000256" key="1">
    <source>
        <dbReference type="SAM" id="MobiDB-lite"/>
    </source>
</evidence>
<proteinExistence type="predicted"/>
<sequence>MIHCMRCLLLITIFFCFFLPYDHTNHSSVTSFAFWFLNSGFPVNGRSGVRLHAMWELHRLYENSITSQEKPPQRPRKGKPTKLSTDLRRKGQNFSAIHTLMR</sequence>
<accession>A0A1L9NAM0</accession>
<gene>
    <name evidence="3" type="ORF">ASPTUDRAFT_39097</name>
</gene>
<name>A0A1L9NAM0_ASPTC</name>